<dbReference type="InterPro" id="IPR000811">
    <property type="entry name" value="Glyco_trans_35"/>
</dbReference>
<reference evidence="2" key="1">
    <citation type="journal article" date="2014" name="Front. Microbiol.">
        <title>High frequency of phylogenetically diverse reductive dehalogenase-homologous genes in deep subseafloor sedimentary metagenomes.</title>
        <authorList>
            <person name="Kawai M."/>
            <person name="Futagami T."/>
            <person name="Toyoda A."/>
            <person name="Takaki Y."/>
            <person name="Nishi S."/>
            <person name="Hori S."/>
            <person name="Arai W."/>
            <person name="Tsubouchi T."/>
            <person name="Morono Y."/>
            <person name="Uchiyama I."/>
            <person name="Ito T."/>
            <person name="Fujiyama A."/>
            <person name="Inagaki F."/>
            <person name="Takami H."/>
        </authorList>
    </citation>
    <scope>NUCLEOTIDE SEQUENCE</scope>
    <source>
        <strain evidence="2">Expedition CK06-06</strain>
    </source>
</reference>
<dbReference type="AlphaFoldDB" id="X1R8N6"/>
<dbReference type="PANTHER" id="PTHR42655:SF1">
    <property type="entry name" value="GLYCOGEN PHOSPHORYLASE"/>
    <property type="match status" value="1"/>
</dbReference>
<comment type="similarity">
    <text evidence="1">Belongs to the glycogen phosphorylase family.</text>
</comment>
<dbReference type="NCBIfam" id="TIGR02094">
    <property type="entry name" value="more_P_ylases"/>
    <property type="match status" value="1"/>
</dbReference>
<gene>
    <name evidence="2" type="ORF">S12H4_20633</name>
</gene>
<dbReference type="GO" id="GO:0030170">
    <property type="term" value="F:pyridoxal phosphate binding"/>
    <property type="evidence" value="ECO:0007669"/>
    <property type="project" value="InterPro"/>
</dbReference>
<organism evidence="2">
    <name type="scientific">marine sediment metagenome</name>
    <dbReference type="NCBI Taxonomy" id="412755"/>
    <lineage>
        <taxon>unclassified sequences</taxon>
        <taxon>metagenomes</taxon>
        <taxon>ecological metagenomes</taxon>
    </lineage>
</organism>
<evidence type="ECO:0008006" key="3">
    <source>
        <dbReference type="Google" id="ProtNLM"/>
    </source>
</evidence>
<dbReference type="EMBL" id="BARW01010492">
    <property type="protein sequence ID" value="GAI76928.1"/>
    <property type="molecule type" value="Genomic_DNA"/>
</dbReference>
<dbReference type="InterPro" id="IPR011834">
    <property type="entry name" value="Agluc_phsphrylas"/>
</dbReference>
<dbReference type="Gene3D" id="3.40.50.2000">
    <property type="entry name" value="Glycogen Phosphorylase B"/>
    <property type="match status" value="2"/>
</dbReference>
<evidence type="ECO:0000313" key="2">
    <source>
        <dbReference type="EMBL" id="GAI76928.1"/>
    </source>
</evidence>
<name>X1R8N6_9ZZZZ</name>
<feature type="non-terminal residue" evidence="2">
    <location>
        <position position="275"/>
    </location>
</feature>
<accession>X1R8N6</accession>
<feature type="non-terminal residue" evidence="2">
    <location>
        <position position="1"/>
    </location>
</feature>
<dbReference type="SUPFAM" id="SSF53756">
    <property type="entry name" value="UDP-Glycosyltransferase/glycogen phosphorylase"/>
    <property type="match status" value="1"/>
</dbReference>
<protein>
    <recommendedName>
        <fullName evidence="3">DUF3417 domain-containing protein</fullName>
    </recommendedName>
</protein>
<dbReference type="GO" id="GO:0005975">
    <property type="term" value="P:carbohydrate metabolic process"/>
    <property type="evidence" value="ECO:0007669"/>
    <property type="project" value="InterPro"/>
</dbReference>
<sequence>ASDSNFTITGIGLLYRYGYFKQILSVNGEQHEIYDTEHYSKLPLIPAKDEKGIWKTISIVFPGRTVTARIWEVKVGRVSLYLLDTDHEDNLEKDRFITHHLYGGDKENRLKQELLLGIGGIRILRVLGINADLFHSNEGHSAFIGLERLRILISENNLSFTEALEVVRASTLFTTHTPVPAGHDAFDENLLRTYIAHYPERLKISWDEFMAFGRSNPENGNEKFNMSYLAAKLSQEVNAVSKLHGEVTREMFSKLWQGYLPRFVIRGEKGKIKTN</sequence>
<proteinExistence type="inferred from homology"/>
<dbReference type="InterPro" id="IPR052182">
    <property type="entry name" value="Glycogen/Maltodextrin_Phosph"/>
</dbReference>
<comment type="caution">
    <text evidence="2">The sequence shown here is derived from an EMBL/GenBank/DDBJ whole genome shotgun (WGS) entry which is preliminary data.</text>
</comment>
<dbReference type="GO" id="GO:0008184">
    <property type="term" value="F:glycogen phosphorylase activity"/>
    <property type="evidence" value="ECO:0007669"/>
    <property type="project" value="InterPro"/>
</dbReference>
<evidence type="ECO:0000256" key="1">
    <source>
        <dbReference type="ARBA" id="ARBA00006047"/>
    </source>
</evidence>
<dbReference type="PANTHER" id="PTHR42655">
    <property type="entry name" value="GLYCOGEN PHOSPHORYLASE"/>
    <property type="match status" value="1"/>
</dbReference>
<dbReference type="Pfam" id="PF00343">
    <property type="entry name" value="Phosphorylase"/>
    <property type="match status" value="1"/>
</dbReference>